<dbReference type="Gene3D" id="2.60.40.680">
    <property type="match status" value="1"/>
</dbReference>
<dbReference type="Gene3D" id="2.60.120.260">
    <property type="entry name" value="Galactose-binding domain-like"/>
    <property type="match status" value="3"/>
</dbReference>
<dbReference type="GO" id="GO:0004553">
    <property type="term" value="F:hydrolase activity, hydrolyzing O-glycosyl compounds"/>
    <property type="evidence" value="ECO:0007669"/>
    <property type="project" value="InterPro"/>
</dbReference>
<dbReference type="Pfam" id="PF00754">
    <property type="entry name" value="F5_F8_type_C"/>
    <property type="match status" value="2"/>
</dbReference>
<feature type="region of interest" description="Disordered" evidence="2">
    <location>
        <begin position="1955"/>
        <end position="1997"/>
    </location>
</feature>
<feature type="region of interest" description="Disordered" evidence="2">
    <location>
        <begin position="88"/>
        <end position="115"/>
    </location>
</feature>
<dbReference type="InterPro" id="IPR008979">
    <property type="entry name" value="Galactose-bd-like_sf"/>
</dbReference>
<dbReference type="Gene3D" id="1.20.1270.70">
    <property type="entry name" value="Designed single chain three-helix bundle"/>
    <property type="match status" value="2"/>
</dbReference>
<dbReference type="Gene3D" id="2.60.40.1180">
    <property type="entry name" value="Golgi alpha-mannosidase II"/>
    <property type="match status" value="2"/>
</dbReference>
<feature type="domain" description="F5/8 type C" evidence="5">
    <location>
        <begin position="1065"/>
        <end position="1173"/>
    </location>
</feature>
<dbReference type="InterPro" id="IPR025887">
    <property type="entry name" value="Glyco_hydro_31_N_dom"/>
</dbReference>
<evidence type="ECO:0000256" key="3">
    <source>
        <dbReference type="SAM" id="Phobius"/>
    </source>
</evidence>
<evidence type="ECO:0000256" key="1">
    <source>
        <dbReference type="ARBA" id="ARBA00007806"/>
    </source>
</evidence>
<feature type="compositionally biased region" description="Basic and acidic residues" evidence="2">
    <location>
        <begin position="1957"/>
        <end position="1968"/>
    </location>
</feature>
<dbReference type="InterPro" id="IPR013780">
    <property type="entry name" value="Glyco_hydro_b"/>
</dbReference>
<feature type="transmembrane region" description="Helical" evidence="3">
    <location>
        <begin position="2003"/>
        <end position="2020"/>
    </location>
</feature>
<evidence type="ECO:0000256" key="4">
    <source>
        <dbReference type="SAM" id="SignalP"/>
    </source>
</evidence>
<gene>
    <name evidence="6" type="ORF">KHZ85_06825</name>
</gene>
<dbReference type="Gene3D" id="2.60.40.1760">
    <property type="entry name" value="glycosyl hydrolase (family 31)"/>
    <property type="match status" value="1"/>
</dbReference>
<dbReference type="SUPFAM" id="SSF49785">
    <property type="entry name" value="Galactose-binding domain-like"/>
    <property type="match status" value="2"/>
</dbReference>
<keyword evidence="3" id="KW-1133">Transmembrane helix</keyword>
<dbReference type="PROSITE" id="PS50022">
    <property type="entry name" value="FA58C_3"/>
    <property type="match status" value="2"/>
</dbReference>
<dbReference type="InterPro" id="IPR048395">
    <property type="entry name" value="Glyco_hydro_31_C"/>
</dbReference>
<dbReference type="Proteomes" id="UP000753219">
    <property type="component" value="Unassembled WGS sequence"/>
</dbReference>
<dbReference type="Pfam" id="PF01055">
    <property type="entry name" value="Glyco_hydro_31_2nd"/>
    <property type="match status" value="1"/>
</dbReference>
<evidence type="ECO:0000313" key="7">
    <source>
        <dbReference type="Proteomes" id="UP000753219"/>
    </source>
</evidence>
<dbReference type="GO" id="GO:0030246">
    <property type="term" value="F:carbohydrate binding"/>
    <property type="evidence" value="ECO:0007669"/>
    <property type="project" value="InterPro"/>
</dbReference>
<comment type="caution">
    <text evidence="6">The sequence shown here is derived from an EMBL/GenBank/DDBJ whole genome shotgun (WGS) entry which is preliminary data.</text>
</comment>
<dbReference type="SUPFAM" id="SSF51011">
    <property type="entry name" value="Glycosyl hydrolase domain"/>
    <property type="match status" value="1"/>
</dbReference>
<dbReference type="InterPro" id="IPR011013">
    <property type="entry name" value="Gal_mutarotase_sf_dom"/>
</dbReference>
<dbReference type="InterPro" id="IPR000322">
    <property type="entry name" value="Glyco_hydro_31_TIM"/>
</dbReference>
<evidence type="ECO:0000259" key="5">
    <source>
        <dbReference type="PROSITE" id="PS50022"/>
    </source>
</evidence>
<dbReference type="InterPro" id="IPR002102">
    <property type="entry name" value="Cohesin_dom"/>
</dbReference>
<organism evidence="6 7">
    <name type="scientific">Amedibacillus dolichus</name>
    <dbReference type="NCBI Taxonomy" id="31971"/>
    <lineage>
        <taxon>Bacteria</taxon>
        <taxon>Bacillati</taxon>
        <taxon>Bacillota</taxon>
        <taxon>Erysipelotrichia</taxon>
        <taxon>Erysipelotrichales</taxon>
        <taxon>Erysipelotrichaceae</taxon>
        <taxon>Amedibacillus</taxon>
    </lineage>
</organism>
<dbReference type="InterPro" id="IPR033403">
    <property type="entry name" value="DUF5110"/>
</dbReference>
<comment type="similarity">
    <text evidence="1">Belongs to the glycosyl hydrolase 31 family.</text>
</comment>
<feature type="domain" description="F5/8 type C" evidence="5">
    <location>
        <begin position="1725"/>
        <end position="1888"/>
    </location>
</feature>
<name>A0A942WB73_9FIRM</name>
<dbReference type="InterPro" id="IPR017853">
    <property type="entry name" value="GH"/>
</dbReference>
<proteinExistence type="inferred from homology"/>
<dbReference type="RefSeq" id="WP_226811424.1">
    <property type="nucleotide sequence ID" value="NZ_CAUFDR010000007.1"/>
</dbReference>
<dbReference type="Gene3D" id="3.20.20.80">
    <property type="entry name" value="Glycosidases"/>
    <property type="match status" value="1"/>
</dbReference>
<dbReference type="InterPro" id="IPR008964">
    <property type="entry name" value="Invasin/intimin_cell_adhesion"/>
</dbReference>
<keyword evidence="4" id="KW-0732">Signal</keyword>
<evidence type="ECO:0000256" key="2">
    <source>
        <dbReference type="SAM" id="MobiDB-lite"/>
    </source>
</evidence>
<dbReference type="SUPFAM" id="SSF51445">
    <property type="entry name" value="(Trans)glycosidases"/>
    <property type="match status" value="1"/>
</dbReference>
<protein>
    <submittedName>
        <fullName evidence="6">Discoidin domain-containing protein</fullName>
    </submittedName>
</protein>
<dbReference type="SUPFAM" id="SSF49373">
    <property type="entry name" value="Invasin/intimin cell-adhesion fragments"/>
    <property type="match status" value="1"/>
</dbReference>
<dbReference type="SUPFAM" id="SSF74650">
    <property type="entry name" value="Galactose mutarotase-like"/>
    <property type="match status" value="1"/>
</dbReference>
<dbReference type="CDD" id="cd08759">
    <property type="entry name" value="Type_III_cohesin_like"/>
    <property type="match status" value="1"/>
</dbReference>
<feature type="compositionally biased region" description="Polar residues" evidence="2">
    <location>
        <begin position="92"/>
        <end position="111"/>
    </location>
</feature>
<feature type="signal peptide" evidence="4">
    <location>
        <begin position="1"/>
        <end position="24"/>
    </location>
</feature>
<dbReference type="Pfam" id="PF17137">
    <property type="entry name" value="DUF5110"/>
    <property type="match status" value="1"/>
</dbReference>
<dbReference type="Pfam" id="PF00963">
    <property type="entry name" value="Cohesin"/>
    <property type="match status" value="1"/>
</dbReference>
<reference evidence="6" key="1">
    <citation type="submission" date="2021-02" db="EMBL/GenBank/DDBJ databases">
        <title>Infant gut strain persistence is associated with maternal origin, phylogeny, and functional potential including surface adhesion and iron acquisition.</title>
        <authorList>
            <person name="Lou Y.C."/>
        </authorList>
    </citation>
    <scope>NUCLEOTIDE SEQUENCE</scope>
    <source>
        <strain evidence="6">L3_108_103G1_dasL3_108_103G1_concoct_2</strain>
    </source>
</reference>
<keyword evidence="3" id="KW-0472">Membrane</keyword>
<dbReference type="Gene3D" id="2.60.40.1080">
    <property type="match status" value="1"/>
</dbReference>
<feature type="chain" id="PRO_5039093725" evidence="4">
    <location>
        <begin position="25"/>
        <end position="2026"/>
    </location>
</feature>
<dbReference type="CDD" id="cd14752">
    <property type="entry name" value="GH31_N"/>
    <property type="match status" value="1"/>
</dbReference>
<dbReference type="SUPFAM" id="SSF49384">
    <property type="entry name" value="Carbohydrate-binding domain"/>
    <property type="match status" value="1"/>
</dbReference>
<dbReference type="PANTHER" id="PTHR22762">
    <property type="entry name" value="ALPHA-GLUCOSIDASE"/>
    <property type="match status" value="1"/>
</dbReference>
<keyword evidence="3" id="KW-0812">Transmembrane</keyword>
<dbReference type="GO" id="GO:0000272">
    <property type="term" value="P:polysaccharide catabolic process"/>
    <property type="evidence" value="ECO:0007669"/>
    <property type="project" value="InterPro"/>
</dbReference>
<dbReference type="InterPro" id="IPR008965">
    <property type="entry name" value="CBM2/CBM3_carb-bd_dom_sf"/>
</dbReference>
<dbReference type="EMBL" id="JAGZMZ010000015">
    <property type="protein sequence ID" value="MBS4884463.1"/>
    <property type="molecule type" value="Genomic_DNA"/>
</dbReference>
<dbReference type="Pfam" id="PF21365">
    <property type="entry name" value="Glyco_hydro_31_3rd"/>
    <property type="match status" value="1"/>
</dbReference>
<dbReference type="PANTHER" id="PTHR22762:SF166">
    <property type="entry name" value="ALPHA-GLUCOSIDASE"/>
    <property type="match status" value="1"/>
</dbReference>
<evidence type="ECO:0000313" key="6">
    <source>
        <dbReference type="EMBL" id="MBS4884463.1"/>
    </source>
</evidence>
<dbReference type="Pfam" id="PF07554">
    <property type="entry name" value="FIVAR"/>
    <property type="match status" value="2"/>
</dbReference>
<accession>A0A942WB73</accession>
<dbReference type="InterPro" id="IPR000421">
    <property type="entry name" value="FA58C"/>
</dbReference>
<dbReference type="Pfam" id="PF13802">
    <property type="entry name" value="Gal_mutarotas_2"/>
    <property type="match status" value="1"/>
</dbReference>
<sequence>MIKTKVGKLCLASAMAFTTCVPFAATPIYAKDESSFKGVLASVDSVTVGKDKNIVDISFNGGKVKGRITFLEDGIFRYNVDPSGEFSEYATPRSQSHKATIQAQSDDSNVYSKPEAKITDDGSAYKISAGGATIVLDKNTAEMSIVNEANETVLDESAPLSIGNQTVQQLEQKSDEYFFGGGTQNGRFTHKGKTINIANESGWTDGGVASPNPFYWSTNGYGVLRNTFAQGSYNFGNGISNVATTHNENEFDAYYFVTSGKEKSVAETAETVLNEYYDVTGNPALLPEYAFYLAHLNCYNRDGWTAESDKGWTLEDGKKYQELGQAEGYVIPEGTYAESLNNEGPTVDKDKFKGVINEDTQKYSAQAVIDGHIKYDMPLGWFLPNDGYGCGYGQNGYYQKREAGEGTERMTAAIDANVANLKKFTDYAEARGVRTGLWTQAALTPEDSEKDSHYQGFQTLRDFKKEVKNGGVSALKTDVAWVGQGYSMSLNSVKDGYDILSTSGKRPALVSLDGWAGFQRYASVWTGDQEGGNWEYIRFHIPTYIGQSLSGNPNIGSDVDGIFGGSSLITTRDLQFKTFTQTMLDMDGWGAKPKKPYNNGDPYTSINRMYLKLKAQLMPYLYTYAHESVDGLPMIRAMFLEEANAHTFSTATQYQFMYGDNFLVAPVYQDTAMKENGDDIRNNIYLPSTADTWIDYFTGEQYKGGQVINNFDAPLWKLPLFVKNGSIIPMYEENNNPMTITEDNPKGLDKTRRIVEFYPYEESSFDLIEDDGISLDLANGSRNYGGQVKTHITSVVDGDKATLTIGKSNGNYNGYNSNRHTTFVVNVSKEPSSLEAKNGASKVSLEKAKNYADFEARAKKNEAVYFYDESPNLNKYSMDGEEFKNTKITTTPKLYVSLPKTDVNQNEQVLVVNGFENDSEALHMKDELNEKLAVPTLKFDEEKKTPTSILAEWTTVPEATSYEMMIDGVLYAVGDEKTTSYNHVDLAYNSAHTYKIRSRNKDGYSAWSEEQTTSSLQDPWRNVPDVEVTWNGGDAWGALKNATDHNLSTIFHSTNGDAVSKAEPLIMDLGAGYQLDKFVYTPRGTGQSGDGPVGVSSNGTVSQMDVYISLDGKNWEKVHDGASNPWTYQKDAEVKDSQKEVSLEGKSARYVKLIATKSVGGFFAANELSVYKKDGTSPFAIGSISAQGRDEVTESDYQNLMTYKGLSTKDNPTFANQVQNYSMDINMNGVYDVYDYTYTMFNLDGGTKKEGSVSGNALLLPSATSVNAGDTFTIDVYAEDVKNLNAIGQVINYDPSKLEFQKAEQSALIAQMEDLTVNKTYDSDNTAYVNLAYVNRGNKPVYEGSGILATITMKAKTNLTNVAEAIELNKVTLIGPNHNEVVTNTDETPEIPDVPVETTKEYTLNDFNITMTNDVLTTDDGTNVNKILQAGGYDALFNGTNGREFEFKWSAQSADAEKLPAYVKVPTTMHFEFKKPSSLTNFVVRNSDNATANSNGYLTSVKATITFADDKVEPKVITFDKPQDAYEFVTGSNELVKKVDIEFLSSSGTAQYDDPQKNRMLTLGEIDFNLVTGVPVEGIKPADSNAKEIFVGYLSDVKAVITPEECPNKFFTVTSSNPEVASIVTLADKNGNPIYKVRGVSEGDATITLTSAADKTKTASYVVRVVKGADKKELAQLIEDYKNLAADNYTAESYAKFEKALAEALKVNSDVDATRAEVDNATVALRNAVMSLETKPVDEGKLLSGHIESADALYSESNTADKMFDGDLSTYWESPYSGSNVGLPKDVVVKLNKTYTLEQLTFISHTARNGGVTNYRISVSMDGQNWTNVTSGLVDYDAYLKNENVTVNARFAPVNANYVKLTVLEAVGRVQSEDNQYARIAEMKLYGEVPSEPVDTSSLEQLVNKYKDTEQGNYTDESWAAFQNALFEANAVLEKENPTQDEVDTAYANLKNAIEGLTDKENPDKPVDPDNPTGPIQPVDPENPGNQSGGSKDETNTGDVTNLANIFILLLLSGAGLVLLRKKSRQ</sequence>